<accession>A0A2B4R0Y0</accession>
<reference evidence="3" key="1">
    <citation type="journal article" date="2017" name="bioRxiv">
        <title>Comparative analysis of the genomes of Stylophora pistillata and Acropora digitifera provides evidence for extensive differences between species of corals.</title>
        <authorList>
            <person name="Voolstra C.R."/>
            <person name="Li Y."/>
            <person name="Liew Y.J."/>
            <person name="Baumgarten S."/>
            <person name="Zoccola D."/>
            <person name="Flot J.-F."/>
            <person name="Tambutte S."/>
            <person name="Allemand D."/>
            <person name="Aranda M."/>
        </authorList>
    </citation>
    <scope>NUCLEOTIDE SEQUENCE [LARGE SCALE GENOMIC DNA]</scope>
</reference>
<comment type="caution">
    <text evidence="2">The sequence shown here is derived from an EMBL/GenBank/DDBJ whole genome shotgun (WGS) entry which is preliminary data.</text>
</comment>
<dbReference type="PROSITE" id="PS50878">
    <property type="entry name" value="RT_POL"/>
    <property type="match status" value="1"/>
</dbReference>
<name>A0A2B4R0Y0_STYPI</name>
<sequence>MDQGLLTGAVFIDLRKAFDTVDHDLLLEKLTMGYGVTGKELGWFRDYLTNRRQVVTVQSSLSNPCDVAFSVQQGSILGPLLFVLFINDLPTAISKCNILLYSDDAVVFAVRMDIKILEEILNAELDEV</sequence>
<dbReference type="GO" id="GO:0003964">
    <property type="term" value="F:RNA-directed DNA polymerase activity"/>
    <property type="evidence" value="ECO:0007669"/>
    <property type="project" value="UniProtKB-KW"/>
</dbReference>
<keyword evidence="2" id="KW-0548">Nucleotidyltransferase</keyword>
<feature type="domain" description="Reverse transcriptase" evidence="1">
    <location>
        <begin position="1"/>
        <end position="128"/>
    </location>
</feature>
<evidence type="ECO:0000259" key="1">
    <source>
        <dbReference type="PROSITE" id="PS50878"/>
    </source>
</evidence>
<gene>
    <name evidence="2" type="primary">RTase</name>
    <name evidence="2" type="ORF">AWC38_SpisGene25004</name>
</gene>
<proteinExistence type="predicted"/>
<keyword evidence="2" id="KW-0808">Transferase</keyword>
<protein>
    <submittedName>
        <fullName evidence="2">Putative RNA-directed DNA polymerase from transposon BS</fullName>
    </submittedName>
</protein>
<dbReference type="Proteomes" id="UP000225706">
    <property type="component" value="Unassembled WGS sequence"/>
</dbReference>
<evidence type="ECO:0000313" key="2">
    <source>
        <dbReference type="EMBL" id="PFX11331.1"/>
    </source>
</evidence>
<keyword evidence="2" id="KW-0695">RNA-directed DNA polymerase</keyword>
<keyword evidence="3" id="KW-1185">Reference proteome</keyword>
<feature type="non-terminal residue" evidence="2">
    <location>
        <position position="128"/>
    </location>
</feature>
<dbReference type="AlphaFoldDB" id="A0A2B4R0Y0"/>
<organism evidence="2 3">
    <name type="scientific">Stylophora pistillata</name>
    <name type="common">Smooth cauliflower coral</name>
    <dbReference type="NCBI Taxonomy" id="50429"/>
    <lineage>
        <taxon>Eukaryota</taxon>
        <taxon>Metazoa</taxon>
        <taxon>Cnidaria</taxon>
        <taxon>Anthozoa</taxon>
        <taxon>Hexacorallia</taxon>
        <taxon>Scleractinia</taxon>
        <taxon>Astrocoeniina</taxon>
        <taxon>Pocilloporidae</taxon>
        <taxon>Stylophora</taxon>
    </lineage>
</organism>
<dbReference type="STRING" id="50429.A0A2B4R0Y0"/>
<dbReference type="EMBL" id="LSMT01002809">
    <property type="protein sequence ID" value="PFX11331.1"/>
    <property type="molecule type" value="Genomic_DNA"/>
</dbReference>
<evidence type="ECO:0000313" key="3">
    <source>
        <dbReference type="Proteomes" id="UP000225706"/>
    </source>
</evidence>
<dbReference type="Pfam" id="PF00078">
    <property type="entry name" value="RVT_1"/>
    <property type="match status" value="1"/>
</dbReference>
<dbReference type="PANTHER" id="PTHR33332">
    <property type="entry name" value="REVERSE TRANSCRIPTASE DOMAIN-CONTAINING PROTEIN"/>
    <property type="match status" value="1"/>
</dbReference>
<dbReference type="InterPro" id="IPR000477">
    <property type="entry name" value="RT_dom"/>
</dbReference>